<sequence>MKTETRKKFTRLKDTVALANDVDNVSEKFSLVPAVEQRLIEKMGESSDFLQKVNMVGVTEQKGQKLGLGVGLPISGRTDTNTTDRETAFVGELSGDEYECKQTNTDTHLSYNVLDAWAGLDSFEAKYRAQVMKRTALDRIMIGWNGTSAATTTDRTANPLLQDVNIGWLEKVRRNAVGRFMGYASDGTPNAEEYKIGEGGNFQTLDALAFDVMSNLLDPWHVGSDDLVLIIGRELWVNHGLTLYNDNRPATERNALQIWFAQQAIAGLPTVTVPFFPARGMVITSYDNLSIYYQTGAVRRAIIDNPKRDRVEEYLSSNDAYVVEDYGKLGAVRHGAIKLKNAAGEWV</sequence>
<proteinExistence type="predicted"/>
<keyword evidence="3" id="KW-1185">Reference proteome</keyword>
<dbReference type="Pfam" id="PF05125">
    <property type="entry name" value="Phage_cap_P2"/>
    <property type="match status" value="1"/>
</dbReference>
<name>A0A8B0SJ96_9GAMM</name>
<protein>
    <submittedName>
        <fullName evidence="2">Phage major capsid protein, P2 family</fullName>
    </submittedName>
</protein>
<reference evidence="1 3" key="1">
    <citation type="submission" date="2021-03" db="EMBL/GenBank/DDBJ databases">
        <title>Draft genome and methylome analysis of Thiotrix fructosivoruns ATCC 49748.</title>
        <authorList>
            <person name="Fomenkov A."/>
            <person name="Grabovich M.Y."/>
            <person name="Roberts R.J."/>
        </authorList>
    </citation>
    <scope>NUCLEOTIDE SEQUENCE [LARGE SCALE GENOMIC DNA]</scope>
    <source>
        <strain evidence="1 3">ATCC 49748</strain>
    </source>
</reference>
<accession>A0A8B0SJ96</accession>
<dbReference type="EMBL" id="JAFMPM010000008">
    <property type="protein sequence ID" value="MBO0615384.1"/>
    <property type="molecule type" value="Genomic_DNA"/>
</dbReference>
<dbReference type="RefSeq" id="WP_207253091.1">
    <property type="nucleotide sequence ID" value="NZ_JAFMPM010000008.1"/>
</dbReference>
<evidence type="ECO:0000313" key="1">
    <source>
        <dbReference type="EMBL" id="MBO0615384.1"/>
    </source>
</evidence>
<reference evidence="2" key="2">
    <citation type="submission" date="2021-04" db="EMBL/GenBank/DDBJ databases">
        <title>Complete Genome and methylome analysis of Thiothrix fructosivorans ATCC 49748.</title>
        <authorList>
            <person name="Fomenkov A."/>
            <person name="Sun L."/>
            <person name="Vincze T."/>
            <person name="Grabovich M.Y."/>
            <person name="Roberts R.J."/>
        </authorList>
    </citation>
    <scope>NUCLEOTIDE SEQUENCE</scope>
    <source>
        <strain evidence="2">ATCC 49748</strain>
    </source>
</reference>
<dbReference type="Proteomes" id="UP000664466">
    <property type="component" value="Unassembled WGS sequence"/>
</dbReference>
<dbReference type="InterPro" id="IPR006441">
    <property type="entry name" value="Phage_P2_GpN"/>
</dbReference>
<dbReference type="NCBIfam" id="TIGR01551">
    <property type="entry name" value="major_capsid_P2"/>
    <property type="match status" value="1"/>
</dbReference>
<gene>
    <name evidence="2" type="ORF">J1836_016420</name>
    <name evidence="1" type="ORF">J1836_21035</name>
</gene>
<dbReference type="EMBL" id="CP072748">
    <property type="protein sequence ID" value="QTX10158.1"/>
    <property type="molecule type" value="Genomic_DNA"/>
</dbReference>
<dbReference type="AlphaFoldDB" id="A0A8B0SJ96"/>
<organism evidence="2">
    <name type="scientific">Thiothrix fructosivorans</name>
    <dbReference type="NCBI Taxonomy" id="111770"/>
    <lineage>
        <taxon>Bacteria</taxon>
        <taxon>Pseudomonadati</taxon>
        <taxon>Pseudomonadota</taxon>
        <taxon>Gammaproteobacteria</taxon>
        <taxon>Thiotrichales</taxon>
        <taxon>Thiotrichaceae</taxon>
        <taxon>Thiothrix</taxon>
    </lineage>
</organism>
<evidence type="ECO:0000313" key="3">
    <source>
        <dbReference type="Proteomes" id="UP000664466"/>
    </source>
</evidence>
<evidence type="ECO:0000313" key="2">
    <source>
        <dbReference type="EMBL" id="QTX10158.1"/>
    </source>
</evidence>